<evidence type="ECO:0000256" key="3">
    <source>
        <dbReference type="ARBA" id="ARBA00022840"/>
    </source>
</evidence>
<feature type="region of interest" description="Disordered" evidence="4">
    <location>
        <begin position="1"/>
        <end position="23"/>
    </location>
</feature>
<feature type="domain" description="Cobalamin adenosyltransferase-like" evidence="5">
    <location>
        <begin position="8"/>
        <end position="191"/>
    </location>
</feature>
<dbReference type="InterPro" id="IPR016030">
    <property type="entry name" value="CblAdoTrfase-like"/>
</dbReference>
<keyword evidence="2" id="KW-0547">Nucleotide-binding</keyword>
<keyword evidence="1 6" id="KW-0808">Transferase</keyword>
<evidence type="ECO:0000256" key="4">
    <source>
        <dbReference type="SAM" id="MobiDB-lite"/>
    </source>
</evidence>
<dbReference type="Pfam" id="PF01923">
    <property type="entry name" value="Cob_adeno_trans"/>
    <property type="match status" value="1"/>
</dbReference>
<dbReference type="SUPFAM" id="SSF89028">
    <property type="entry name" value="Cobalamin adenosyltransferase-like"/>
    <property type="match status" value="1"/>
</dbReference>
<dbReference type="EMBL" id="KF900584">
    <property type="protein sequence ID" value="AIF00190.1"/>
    <property type="molecule type" value="Genomic_DNA"/>
</dbReference>
<dbReference type="Gene3D" id="1.20.1200.10">
    <property type="entry name" value="Cobalamin adenosyltransferase-like"/>
    <property type="match status" value="1"/>
</dbReference>
<evidence type="ECO:0000256" key="2">
    <source>
        <dbReference type="ARBA" id="ARBA00022741"/>
    </source>
</evidence>
<dbReference type="GO" id="GO:0005524">
    <property type="term" value="F:ATP binding"/>
    <property type="evidence" value="ECO:0007669"/>
    <property type="project" value="UniProtKB-KW"/>
</dbReference>
<accession>A0A075G9Y5</accession>
<dbReference type="PANTHER" id="PTHR12213">
    <property type="entry name" value="CORRINOID ADENOSYLTRANSFERASE"/>
    <property type="match status" value="1"/>
</dbReference>
<organism evidence="6">
    <name type="scientific">uncultured marine group II/III euryarchaeote KM3_12_E09</name>
    <dbReference type="NCBI Taxonomy" id="1457860"/>
    <lineage>
        <taxon>Archaea</taxon>
        <taxon>Methanobacteriati</taxon>
        <taxon>Methanobacteriota</taxon>
        <taxon>environmental samples</taxon>
    </lineage>
</organism>
<gene>
    <name evidence="6" type="primary">btuR</name>
    <name evidence="6" type="synonym">cobO</name>
</gene>
<evidence type="ECO:0000256" key="1">
    <source>
        <dbReference type="ARBA" id="ARBA00022679"/>
    </source>
</evidence>
<evidence type="ECO:0000313" key="6">
    <source>
        <dbReference type="EMBL" id="AIF00190.1"/>
    </source>
</evidence>
<proteinExistence type="predicted"/>
<dbReference type="NCBIfam" id="TIGR00636">
    <property type="entry name" value="PduO_Nterm"/>
    <property type="match status" value="1"/>
</dbReference>
<dbReference type="InterPro" id="IPR029499">
    <property type="entry name" value="PduO-typ"/>
</dbReference>
<dbReference type="EC" id="2.5.1.17" evidence="6"/>
<protein>
    <submittedName>
        <fullName evidence="6">ATP:cob(I)alamin adenosyltransferase (CobO, btuR)</fullName>
        <ecNumber evidence="6">2.5.1.17</ecNumber>
    </submittedName>
</protein>
<dbReference type="InterPro" id="IPR036451">
    <property type="entry name" value="CblAdoTrfase-like_sf"/>
</dbReference>
<reference evidence="6" key="1">
    <citation type="journal article" date="2014" name="Genome Biol. Evol.">
        <title>Pangenome evidence for extensive interdomain horizontal transfer affecting lineage core and shell genes in uncultured planktonic thaumarchaeota and euryarchaeota.</title>
        <authorList>
            <person name="Deschamps P."/>
            <person name="Zivanovic Y."/>
            <person name="Moreira D."/>
            <person name="Rodriguez-Valera F."/>
            <person name="Lopez-Garcia P."/>
        </authorList>
    </citation>
    <scope>NUCLEOTIDE SEQUENCE</scope>
</reference>
<dbReference type="GO" id="GO:0008817">
    <property type="term" value="F:corrinoid adenosyltransferase activity"/>
    <property type="evidence" value="ECO:0007669"/>
    <property type="project" value="UniProtKB-EC"/>
</dbReference>
<dbReference type="AlphaFoldDB" id="A0A075G9Y5"/>
<name>A0A075G9Y5_9EURY</name>
<evidence type="ECO:0000259" key="5">
    <source>
        <dbReference type="Pfam" id="PF01923"/>
    </source>
</evidence>
<keyword evidence="3" id="KW-0067">ATP-binding</keyword>
<dbReference type="PANTHER" id="PTHR12213:SF0">
    <property type="entry name" value="CORRINOID ADENOSYLTRANSFERASE MMAB"/>
    <property type="match status" value="1"/>
</dbReference>
<sequence length="210" mass="23650">MVRINRVHTGVGDGGETHMLDGSKVGKQHPRVRLYGTIDEVNSQIGMVRMELNRFPIPESREMQPRWAYAHSLADEALGRIQQELFDVGAECSCPPEGLPEQMSLISVAESDRLVIEMDSWLEDTQPLESFIMPTGSAPVATLHVARTVARRAERHACSLRESEAEGSIRDEVIAYLNRLSDWLFVLSRWIALVTGEKEVLWTPLGKREE</sequence>